<evidence type="ECO:0000256" key="7">
    <source>
        <dbReference type="PIRSR" id="PIRSR000898-1"/>
    </source>
</evidence>
<feature type="binding site" evidence="7">
    <location>
        <position position="130"/>
    </location>
    <ligand>
        <name>Fe cation</name>
        <dbReference type="ChEBI" id="CHEBI:24875"/>
        <label>2</label>
    </ligand>
</feature>
<feature type="glycosylation site" description="N-linked (GlcNAc...) asparagine" evidence="9">
    <location>
        <position position="136"/>
    </location>
</feature>
<evidence type="ECO:0000259" key="10">
    <source>
        <dbReference type="Pfam" id="PF00149"/>
    </source>
</evidence>
<feature type="binding site" evidence="7">
    <location>
        <position position="92"/>
    </location>
    <ligand>
        <name>Fe cation</name>
        <dbReference type="ChEBI" id="CHEBI:24875"/>
        <label>2</label>
    </ligand>
</feature>
<comment type="caution">
    <text evidence="11">The sequence shown here is derived from an EMBL/GenBank/DDBJ whole genome shotgun (WGS) entry which is preliminary data.</text>
</comment>
<keyword evidence="8" id="KW-1015">Disulfide bond</keyword>
<protein>
    <recommendedName>
        <fullName evidence="3 6">Tartrate-resistant acid phosphatase type 5</fullName>
        <ecNumber evidence="2 6">3.1.3.2</ecNumber>
    </recommendedName>
</protein>
<dbReference type="Proteomes" id="UP001283361">
    <property type="component" value="Unassembled WGS sequence"/>
</dbReference>
<dbReference type="EMBL" id="JAWDGP010002498">
    <property type="protein sequence ID" value="KAK3782517.1"/>
    <property type="molecule type" value="Genomic_DNA"/>
</dbReference>
<dbReference type="AlphaFoldDB" id="A0AAE1A9B8"/>
<dbReference type="InterPro" id="IPR051558">
    <property type="entry name" value="Metallophosphoesterase_PAP"/>
</dbReference>
<feature type="binding site" evidence="7">
    <location>
        <position position="226"/>
    </location>
    <ligand>
        <name>Fe cation</name>
        <dbReference type="ChEBI" id="CHEBI:24875"/>
        <label>2</label>
    </ligand>
</feature>
<dbReference type="SUPFAM" id="SSF56300">
    <property type="entry name" value="Metallo-dependent phosphatases"/>
    <property type="match status" value="1"/>
</dbReference>
<sequence>MRTFRPTKRGMRTLRSCDQHQLCKMAALDRVVLLSFLFQASNAVDSLRFLIVGDMGGLPISPYSTYFERCTAKEMGNVADRYAPQYIIELGDNFYFTGVDNVTDPRFKQTFEDVYTAESLQVPWYLIAGNHDHCGNASAQIQYTKHSERWNFPDFYYYKEFPIKGSDKFMGILFIDTILLCGNTEDDRSTEPPKGPADLIKADEQWNFINKTLQTSKAHYLLVAGHYPVYSIAEHGPTKCLVDKLQPMLDKYNVNGYLCGHDHNLQHLQVTSSKGNLIDYYLSGMANFVDFRESHKNDVPKNSLKFHYANIFSKGGFLYTEATAQNMTLTFINALGERLYTNVIYPRKI</sequence>
<dbReference type="Gene3D" id="3.60.21.10">
    <property type="match status" value="1"/>
</dbReference>
<evidence type="ECO:0000256" key="9">
    <source>
        <dbReference type="PIRSR" id="PIRSR000898-3"/>
    </source>
</evidence>
<feature type="disulfide bond" evidence="8">
    <location>
        <begin position="181"/>
        <end position="240"/>
    </location>
</feature>
<evidence type="ECO:0000256" key="3">
    <source>
        <dbReference type="ARBA" id="ARBA00015822"/>
    </source>
</evidence>
<dbReference type="PIRSF" id="PIRSF000898">
    <property type="entry name" value="Acid_Ptase_5"/>
    <property type="match status" value="1"/>
</dbReference>
<accession>A0AAE1A9B8</accession>
<reference evidence="11" key="1">
    <citation type="journal article" date="2023" name="G3 (Bethesda)">
        <title>A reference genome for the long-term kleptoplast-retaining sea slug Elysia crispata morphotype clarki.</title>
        <authorList>
            <person name="Eastman K.E."/>
            <person name="Pendleton A.L."/>
            <person name="Shaikh M.A."/>
            <person name="Suttiyut T."/>
            <person name="Ogas R."/>
            <person name="Tomko P."/>
            <person name="Gavelis G."/>
            <person name="Widhalm J.R."/>
            <person name="Wisecaver J.H."/>
        </authorList>
    </citation>
    <scope>NUCLEOTIDE SEQUENCE</scope>
    <source>
        <strain evidence="11">ECLA1</strain>
    </source>
</reference>
<dbReference type="PANTHER" id="PTHR10161">
    <property type="entry name" value="TARTRATE-RESISTANT ACID PHOSPHATASE TYPE 5"/>
    <property type="match status" value="1"/>
</dbReference>
<evidence type="ECO:0000256" key="8">
    <source>
        <dbReference type="PIRSR" id="PIRSR000898-2"/>
    </source>
</evidence>
<dbReference type="GO" id="GO:0003993">
    <property type="term" value="F:acid phosphatase activity"/>
    <property type="evidence" value="ECO:0007669"/>
    <property type="project" value="UniProtKB-UniRule"/>
</dbReference>
<feature type="binding site" evidence="7">
    <location>
        <position position="54"/>
    </location>
    <ligand>
        <name>Fe cation</name>
        <dbReference type="ChEBI" id="CHEBI:24875"/>
        <label>1</label>
    </ligand>
</feature>
<dbReference type="Pfam" id="PF00149">
    <property type="entry name" value="Metallophos"/>
    <property type="match status" value="1"/>
</dbReference>
<dbReference type="InterPro" id="IPR029052">
    <property type="entry name" value="Metallo-depent_PP-like"/>
</dbReference>
<keyword evidence="12" id="KW-1185">Reference proteome</keyword>
<feature type="binding site" evidence="7">
    <location>
        <position position="261"/>
    </location>
    <ligand>
        <name>Fe cation</name>
        <dbReference type="ChEBI" id="CHEBI:24875"/>
        <label>2</label>
    </ligand>
</feature>
<dbReference type="PANTHER" id="PTHR10161:SF14">
    <property type="entry name" value="TARTRATE-RESISTANT ACID PHOSPHATASE TYPE 5"/>
    <property type="match status" value="1"/>
</dbReference>
<evidence type="ECO:0000313" key="11">
    <source>
        <dbReference type="EMBL" id="KAK3782517.1"/>
    </source>
</evidence>
<comment type="cofactor">
    <cofactor evidence="7">
        <name>Fe cation</name>
        <dbReference type="ChEBI" id="CHEBI:24875"/>
    </cofactor>
    <text evidence="7">Binds 2 iron ions per subunit.</text>
</comment>
<dbReference type="InterPro" id="IPR024927">
    <property type="entry name" value="Acid_PPase"/>
</dbReference>
<proteinExistence type="predicted"/>
<dbReference type="InterPro" id="IPR004843">
    <property type="entry name" value="Calcineurin-like_PHP"/>
</dbReference>
<dbReference type="GO" id="GO:0046872">
    <property type="term" value="F:metal ion binding"/>
    <property type="evidence" value="ECO:0007669"/>
    <property type="project" value="UniProtKB-KW"/>
</dbReference>
<name>A0AAE1A9B8_9GAST</name>
<feature type="binding site" evidence="7">
    <location>
        <position position="95"/>
    </location>
    <ligand>
        <name>Fe cation</name>
        <dbReference type="ChEBI" id="CHEBI:24875"/>
        <label>1</label>
    </ligand>
</feature>
<dbReference type="CDD" id="cd07378">
    <property type="entry name" value="MPP_ACP5"/>
    <property type="match status" value="1"/>
</dbReference>
<evidence type="ECO:0000256" key="5">
    <source>
        <dbReference type="ARBA" id="ARBA00022801"/>
    </source>
</evidence>
<keyword evidence="5 6" id="KW-0378">Hydrolase</keyword>
<gene>
    <name evidence="11" type="ORF">RRG08_061747</name>
</gene>
<feature type="binding site" evidence="7">
    <location>
        <position position="92"/>
    </location>
    <ligand>
        <name>Fe cation</name>
        <dbReference type="ChEBI" id="CHEBI:24875"/>
        <label>1</label>
    </ligand>
</feature>
<evidence type="ECO:0000313" key="12">
    <source>
        <dbReference type="Proteomes" id="UP001283361"/>
    </source>
</evidence>
<keyword evidence="6 7" id="KW-0408">Iron</keyword>
<dbReference type="FunFam" id="3.60.21.10:FF:000062">
    <property type="entry name" value="Tartrate-resistant acid phosphatase type 5"/>
    <property type="match status" value="1"/>
</dbReference>
<feature type="domain" description="Calcineurin-like phosphoesterase" evidence="10">
    <location>
        <begin position="47"/>
        <end position="264"/>
    </location>
</feature>
<keyword evidence="7" id="KW-0479">Metal-binding</keyword>
<keyword evidence="4" id="KW-0732">Signal</keyword>
<evidence type="ECO:0000256" key="6">
    <source>
        <dbReference type="PIRNR" id="PIRNR000898"/>
    </source>
</evidence>
<evidence type="ECO:0000256" key="1">
    <source>
        <dbReference type="ARBA" id="ARBA00000032"/>
    </source>
</evidence>
<comment type="catalytic activity">
    <reaction evidence="1 6">
        <text>a phosphate monoester + H2O = an alcohol + phosphate</text>
        <dbReference type="Rhea" id="RHEA:15017"/>
        <dbReference type="ChEBI" id="CHEBI:15377"/>
        <dbReference type="ChEBI" id="CHEBI:30879"/>
        <dbReference type="ChEBI" id="CHEBI:43474"/>
        <dbReference type="ChEBI" id="CHEBI:67140"/>
        <dbReference type="EC" id="3.1.3.2"/>
    </reaction>
</comment>
<evidence type="ECO:0000256" key="4">
    <source>
        <dbReference type="ARBA" id="ARBA00022729"/>
    </source>
</evidence>
<feature type="binding site" evidence="7">
    <location>
        <position position="263"/>
    </location>
    <ligand>
        <name>Fe cation</name>
        <dbReference type="ChEBI" id="CHEBI:24875"/>
        <label>1</label>
    </ligand>
</feature>
<organism evidence="11 12">
    <name type="scientific">Elysia crispata</name>
    <name type="common">lettuce slug</name>
    <dbReference type="NCBI Taxonomy" id="231223"/>
    <lineage>
        <taxon>Eukaryota</taxon>
        <taxon>Metazoa</taxon>
        <taxon>Spiralia</taxon>
        <taxon>Lophotrochozoa</taxon>
        <taxon>Mollusca</taxon>
        <taxon>Gastropoda</taxon>
        <taxon>Heterobranchia</taxon>
        <taxon>Euthyneura</taxon>
        <taxon>Panpulmonata</taxon>
        <taxon>Sacoglossa</taxon>
        <taxon>Placobranchoidea</taxon>
        <taxon>Plakobranchidae</taxon>
        <taxon>Elysia</taxon>
    </lineage>
</organism>
<evidence type="ECO:0000256" key="2">
    <source>
        <dbReference type="ARBA" id="ARBA00012646"/>
    </source>
</evidence>
<dbReference type="EC" id="3.1.3.2" evidence="2 6"/>